<dbReference type="STRING" id="2656787.A0A370U0Z3"/>
<evidence type="ECO:0000313" key="14">
    <source>
        <dbReference type="Proteomes" id="UP000254866"/>
    </source>
</evidence>
<organism evidence="13 14">
    <name type="scientific">Venustampulla echinocandica</name>
    <dbReference type="NCBI Taxonomy" id="2656787"/>
    <lineage>
        <taxon>Eukaryota</taxon>
        <taxon>Fungi</taxon>
        <taxon>Dikarya</taxon>
        <taxon>Ascomycota</taxon>
        <taxon>Pezizomycotina</taxon>
        <taxon>Leotiomycetes</taxon>
        <taxon>Helotiales</taxon>
        <taxon>Pleuroascaceae</taxon>
        <taxon>Venustampulla</taxon>
    </lineage>
</organism>
<keyword evidence="7" id="KW-1133">Transmembrane helix</keyword>
<dbReference type="EMBL" id="NPIC01000001">
    <property type="protein sequence ID" value="RDL41444.1"/>
    <property type="molecule type" value="Genomic_DNA"/>
</dbReference>
<keyword evidence="10" id="KW-0503">Monooxygenase</keyword>
<feature type="binding site" description="axial binding residue" evidence="12">
    <location>
        <position position="400"/>
    </location>
    <ligand>
        <name>heme</name>
        <dbReference type="ChEBI" id="CHEBI:30413"/>
    </ligand>
    <ligandPart>
        <name>Fe</name>
        <dbReference type="ChEBI" id="CHEBI:18248"/>
    </ligandPart>
</feature>
<dbReference type="SUPFAM" id="SSF48264">
    <property type="entry name" value="Cytochrome P450"/>
    <property type="match status" value="1"/>
</dbReference>
<keyword evidence="5" id="KW-0812">Transmembrane</keyword>
<evidence type="ECO:0000256" key="11">
    <source>
        <dbReference type="ARBA" id="ARBA00023136"/>
    </source>
</evidence>
<evidence type="ECO:0000256" key="5">
    <source>
        <dbReference type="ARBA" id="ARBA00022692"/>
    </source>
</evidence>
<keyword evidence="9 12" id="KW-0408">Iron</keyword>
<proteinExistence type="inferred from homology"/>
<dbReference type="GeneID" id="43594272"/>
<keyword evidence="11" id="KW-0472">Membrane</keyword>
<evidence type="ECO:0000256" key="12">
    <source>
        <dbReference type="PIRSR" id="PIRSR602403-1"/>
    </source>
</evidence>
<dbReference type="CDD" id="cd11041">
    <property type="entry name" value="CYP503A1-like"/>
    <property type="match status" value="1"/>
</dbReference>
<evidence type="ECO:0000256" key="10">
    <source>
        <dbReference type="ARBA" id="ARBA00023033"/>
    </source>
</evidence>
<dbReference type="GO" id="GO:0005506">
    <property type="term" value="F:iron ion binding"/>
    <property type="evidence" value="ECO:0007669"/>
    <property type="project" value="InterPro"/>
</dbReference>
<evidence type="ECO:0000256" key="7">
    <source>
        <dbReference type="ARBA" id="ARBA00022989"/>
    </source>
</evidence>
<dbReference type="OrthoDB" id="1844152at2759"/>
<dbReference type="GO" id="GO:0004497">
    <property type="term" value="F:monooxygenase activity"/>
    <property type="evidence" value="ECO:0007669"/>
    <property type="project" value="UniProtKB-KW"/>
</dbReference>
<dbReference type="InterPro" id="IPR001128">
    <property type="entry name" value="Cyt_P450"/>
</dbReference>
<dbReference type="Proteomes" id="UP000254866">
    <property type="component" value="Unassembled WGS sequence"/>
</dbReference>
<evidence type="ECO:0000256" key="8">
    <source>
        <dbReference type="ARBA" id="ARBA00023002"/>
    </source>
</evidence>
<dbReference type="InterPro" id="IPR036396">
    <property type="entry name" value="Cyt_P450_sf"/>
</dbReference>
<evidence type="ECO:0000256" key="2">
    <source>
        <dbReference type="ARBA" id="ARBA00004370"/>
    </source>
</evidence>
<dbReference type="PANTHER" id="PTHR46206">
    <property type="entry name" value="CYTOCHROME P450"/>
    <property type="match status" value="1"/>
</dbReference>
<dbReference type="RefSeq" id="XP_031874100.1">
    <property type="nucleotide sequence ID" value="XM_032010046.1"/>
</dbReference>
<evidence type="ECO:0000313" key="13">
    <source>
        <dbReference type="EMBL" id="RDL41444.1"/>
    </source>
</evidence>
<dbReference type="Pfam" id="PF00067">
    <property type="entry name" value="p450"/>
    <property type="match status" value="1"/>
</dbReference>
<comment type="similarity">
    <text evidence="3">Belongs to the cytochrome P450 family.</text>
</comment>
<gene>
    <name evidence="13" type="ORF">BP5553_01423</name>
</gene>
<dbReference type="PANTHER" id="PTHR46206:SF5">
    <property type="entry name" value="P450, PUTATIVE (EUROFUNG)-RELATED"/>
    <property type="match status" value="1"/>
</dbReference>
<comment type="caution">
    <text evidence="13">The sequence shown here is derived from an EMBL/GenBank/DDBJ whole genome shotgun (WGS) entry which is preliminary data.</text>
</comment>
<keyword evidence="6 12" id="KW-0479">Metal-binding</keyword>
<keyword evidence="4 12" id="KW-0349">Heme</keyword>
<accession>A0A370U0Z3</accession>
<dbReference type="Gene3D" id="1.10.630.10">
    <property type="entry name" value="Cytochrome P450"/>
    <property type="match status" value="1"/>
</dbReference>
<sequence>MDPPARGQPYEILAPDARYVFVSTEEHIKEVDSAPDTVLSLQAASKQMLQPKYTMVGFSWFDRRGTEGVGFVRALRTLLTNNLPEVLPQLRISISTLIDEMHDSHPVVNGVKSSPLLPMVLRLTAITNARAFFGSELCRNEDFMRSAVRFIEETLALAELIRLLPTAIAPMVGRVMAKQLTSQREIYKAMMPIAEERILEKAQKQLGHKVPIHHDCIQWIMETAPRQAPWSAERIVHELMAIWFGSVHVLSTTVSFAMHDLCLHPEYLEPLRNELQSLAYAEFERVGKGLPLMDSFIKESMRMTPVESMSTRRMAIQPFEFSNGTKLEVGDWTCTPLRAMLHDEQHFTDPLQFNGFRFADRDLLANLTNSSFGSHKSQEPSQLTDVNKHWHVWGTGRMACPGRFYAAAVMKMIVGQFILKYDCELVDKDASRWFSWRSFIYPRSKTLVVFRPVSVQSTEKI</sequence>
<reference evidence="13 14" key="1">
    <citation type="journal article" date="2018" name="IMA Fungus">
        <title>IMA Genome-F 9: Draft genome sequence of Annulohypoxylon stygium, Aspergillus mulundensis, Berkeleyomyces basicola (syn. Thielaviopsis basicola), Ceratocystis smalleyi, two Cercospora beticola strains, Coleophoma cylindrospora, Fusarium fracticaudum, Phialophora cf. hyalina, and Morchella septimelata.</title>
        <authorList>
            <person name="Wingfield B.D."/>
            <person name="Bills G.F."/>
            <person name="Dong Y."/>
            <person name="Huang W."/>
            <person name="Nel W.J."/>
            <person name="Swalarsk-Parry B.S."/>
            <person name="Vaghefi N."/>
            <person name="Wilken P.M."/>
            <person name="An Z."/>
            <person name="de Beer Z.W."/>
            <person name="De Vos L."/>
            <person name="Chen L."/>
            <person name="Duong T.A."/>
            <person name="Gao Y."/>
            <person name="Hammerbacher A."/>
            <person name="Kikkert J.R."/>
            <person name="Li Y."/>
            <person name="Li H."/>
            <person name="Li K."/>
            <person name="Li Q."/>
            <person name="Liu X."/>
            <person name="Ma X."/>
            <person name="Naidoo K."/>
            <person name="Pethybridge S.J."/>
            <person name="Sun J."/>
            <person name="Steenkamp E.T."/>
            <person name="van der Nest M.A."/>
            <person name="van Wyk S."/>
            <person name="Wingfield M.J."/>
            <person name="Xiong C."/>
            <person name="Yue Q."/>
            <person name="Zhang X."/>
        </authorList>
    </citation>
    <scope>NUCLEOTIDE SEQUENCE [LARGE SCALE GENOMIC DNA]</scope>
    <source>
        <strain evidence="13 14">BP 5553</strain>
    </source>
</reference>
<dbReference type="PRINTS" id="PR00465">
    <property type="entry name" value="EP450IV"/>
</dbReference>
<dbReference type="GO" id="GO:0016020">
    <property type="term" value="C:membrane"/>
    <property type="evidence" value="ECO:0007669"/>
    <property type="project" value="UniProtKB-SubCell"/>
</dbReference>
<evidence type="ECO:0000256" key="4">
    <source>
        <dbReference type="ARBA" id="ARBA00022617"/>
    </source>
</evidence>
<dbReference type="GO" id="GO:0020037">
    <property type="term" value="F:heme binding"/>
    <property type="evidence" value="ECO:0007669"/>
    <property type="project" value="InterPro"/>
</dbReference>
<evidence type="ECO:0000256" key="1">
    <source>
        <dbReference type="ARBA" id="ARBA00001971"/>
    </source>
</evidence>
<evidence type="ECO:0000256" key="6">
    <source>
        <dbReference type="ARBA" id="ARBA00022723"/>
    </source>
</evidence>
<keyword evidence="8" id="KW-0560">Oxidoreductase</keyword>
<dbReference type="InterPro" id="IPR002403">
    <property type="entry name" value="Cyt_P450_E_grp-IV"/>
</dbReference>
<protein>
    <submittedName>
        <fullName evidence="13">Cytochrome P450</fullName>
    </submittedName>
</protein>
<dbReference type="AlphaFoldDB" id="A0A370U0Z3"/>
<evidence type="ECO:0000256" key="3">
    <source>
        <dbReference type="ARBA" id="ARBA00010617"/>
    </source>
</evidence>
<evidence type="ECO:0000256" key="9">
    <source>
        <dbReference type="ARBA" id="ARBA00023004"/>
    </source>
</evidence>
<comment type="cofactor">
    <cofactor evidence="1 12">
        <name>heme</name>
        <dbReference type="ChEBI" id="CHEBI:30413"/>
    </cofactor>
</comment>
<name>A0A370U0Z3_9HELO</name>
<comment type="subcellular location">
    <subcellularLocation>
        <location evidence="2">Membrane</location>
    </subcellularLocation>
</comment>
<dbReference type="GO" id="GO:0016705">
    <property type="term" value="F:oxidoreductase activity, acting on paired donors, with incorporation or reduction of molecular oxygen"/>
    <property type="evidence" value="ECO:0007669"/>
    <property type="project" value="InterPro"/>
</dbReference>
<keyword evidence="14" id="KW-1185">Reference proteome</keyword>